<proteinExistence type="predicted"/>
<name>A0A1Y1QKC9_9GAMM</name>
<reference evidence="1 2" key="1">
    <citation type="submission" date="2017-01" db="EMBL/GenBank/DDBJ databases">
        <title>Novel large sulfur bacteria in the metagenomes of groundwater-fed chemosynthetic microbial mats in the Lake Huron basin.</title>
        <authorList>
            <person name="Sharrar A.M."/>
            <person name="Flood B.E."/>
            <person name="Bailey J.V."/>
            <person name="Jones D.S."/>
            <person name="Biddanda B."/>
            <person name="Ruberg S.A."/>
            <person name="Marcus D.N."/>
            <person name="Dick G.J."/>
        </authorList>
    </citation>
    <scope>NUCLEOTIDE SEQUENCE [LARGE SCALE GENOMIC DNA]</scope>
    <source>
        <strain evidence="1">A8</strain>
    </source>
</reference>
<evidence type="ECO:0000313" key="1">
    <source>
        <dbReference type="EMBL" id="OQX07800.1"/>
    </source>
</evidence>
<accession>A0A1Y1QKC9</accession>
<evidence type="ECO:0000313" key="2">
    <source>
        <dbReference type="Proteomes" id="UP000192491"/>
    </source>
</evidence>
<organism evidence="1 2">
    <name type="scientific">Thiothrix lacustris</name>
    <dbReference type="NCBI Taxonomy" id="525917"/>
    <lineage>
        <taxon>Bacteria</taxon>
        <taxon>Pseudomonadati</taxon>
        <taxon>Pseudomonadota</taxon>
        <taxon>Gammaproteobacteria</taxon>
        <taxon>Thiotrichales</taxon>
        <taxon>Thiotrichaceae</taxon>
        <taxon>Thiothrix</taxon>
    </lineage>
</organism>
<dbReference type="Proteomes" id="UP000192491">
    <property type="component" value="Unassembled WGS sequence"/>
</dbReference>
<dbReference type="EMBL" id="MTEJ01000196">
    <property type="protein sequence ID" value="OQX07800.1"/>
    <property type="molecule type" value="Genomic_DNA"/>
</dbReference>
<gene>
    <name evidence="1" type="ORF">BWK73_27075</name>
</gene>
<comment type="caution">
    <text evidence="1">The sequence shown here is derived from an EMBL/GenBank/DDBJ whole genome shotgun (WGS) entry which is preliminary data.</text>
</comment>
<sequence length="149" mass="17561">MIESEFINNPQKFGLFTSDFSSEECVDWFDHYRSGIEVLNKGLWIAGENGGGWKITEAFINHEEKCLAWVERFMDDSSRIEKHEYYLCALTPSFRRLRKEIESYNPYFGISVESLQYENGVVTLQYHDKHDKRQMELDENNSSINIVTK</sequence>
<dbReference type="AlphaFoldDB" id="A0A1Y1QKC9"/>
<protein>
    <submittedName>
        <fullName evidence="1">Uncharacterized protein</fullName>
    </submittedName>
</protein>